<evidence type="ECO:0000313" key="2">
    <source>
        <dbReference type="Proteomes" id="UP001377160"/>
    </source>
</evidence>
<keyword evidence="2" id="KW-1185">Reference proteome</keyword>
<dbReference type="Proteomes" id="UP001377160">
    <property type="component" value="Unassembled WGS sequence"/>
</dbReference>
<protein>
    <submittedName>
        <fullName evidence="1">DUF484 family protein</fullName>
    </submittedName>
</protein>
<gene>
    <name evidence="1" type="ORF">V8Z71_25065</name>
</gene>
<dbReference type="InterPro" id="IPR007435">
    <property type="entry name" value="DUF484"/>
</dbReference>
<reference evidence="1 2" key="1">
    <citation type="submission" date="2024-02" db="EMBL/GenBank/DDBJ databases">
        <title>Bacteria isolated from the canopy kelp, Nereocystis luetkeana.</title>
        <authorList>
            <person name="Pfister C.A."/>
            <person name="Younker I.T."/>
            <person name="Light S.H."/>
        </authorList>
    </citation>
    <scope>NUCLEOTIDE SEQUENCE [LARGE SCALE GENOMIC DNA]</scope>
    <source>
        <strain evidence="1 2">TI.1.15</strain>
    </source>
</reference>
<evidence type="ECO:0000313" key="1">
    <source>
        <dbReference type="EMBL" id="MEL0611503.1"/>
    </source>
</evidence>
<name>A0ABU9G153_9VIBR</name>
<feature type="non-terminal residue" evidence="1">
    <location>
        <position position="1"/>
    </location>
</feature>
<dbReference type="RefSeq" id="WP_341636299.1">
    <property type="nucleotide sequence ID" value="NZ_JBANDX010000411.1"/>
</dbReference>
<dbReference type="InterPro" id="IPR029016">
    <property type="entry name" value="GAF-like_dom_sf"/>
</dbReference>
<proteinExistence type="predicted"/>
<comment type="caution">
    <text evidence="1">The sequence shown here is derived from an EMBL/GenBank/DDBJ whole genome shotgun (WGS) entry which is preliminary data.</text>
</comment>
<sequence>KQSPLGLLAFSSEDGGQFQPHMDKLFLRHLALVVAHLADTLRWQINNEPRAQNTSS</sequence>
<dbReference type="Pfam" id="PF04340">
    <property type="entry name" value="DUF484"/>
    <property type="match status" value="1"/>
</dbReference>
<dbReference type="EMBL" id="JBANDX010000411">
    <property type="protein sequence ID" value="MEL0611503.1"/>
    <property type="molecule type" value="Genomic_DNA"/>
</dbReference>
<dbReference type="Gene3D" id="3.30.450.40">
    <property type="match status" value="1"/>
</dbReference>
<organism evidence="1 2">
    <name type="scientific">Vibrio echinoideorum</name>
    <dbReference type="NCBI Taxonomy" id="2100116"/>
    <lineage>
        <taxon>Bacteria</taxon>
        <taxon>Pseudomonadati</taxon>
        <taxon>Pseudomonadota</taxon>
        <taxon>Gammaproteobacteria</taxon>
        <taxon>Vibrionales</taxon>
        <taxon>Vibrionaceae</taxon>
        <taxon>Vibrio</taxon>
    </lineage>
</organism>
<accession>A0ABU9G153</accession>